<proteinExistence type="inferred from homology"/>
<name>X1T2T2_9ZZZZ</name>
<dbReference type="Gene3D" id="3.20.20.60">
    <property type="entry name" value="Phosphoenolpyruvate-binding domains"/>
    <property type="match status" value="1"/>
</dbReference>
<evidence type="ECO:0000256" key="3">
    <source>
        <dbReference type="ARBA" id="ARBA00022679"/>
    </source>
</evidence>
<dbReference type="PANTHER" id="PTHR20881">
    <property type="entry name" value="3-METHYL-2-OXOBUTANOATE HYDROXYMETHYLTRANSFERASE"/>
    <property type="match status" value="1"/>
</dbReference>
<dbReference type="EC" id="2.1.2.11" evidence="2"/>
<protein>
    <recommendedName>
        <fullName evidence="2">3-methyl-2-oxobutanoate hydroxymethyltransferase</fullName>
        <ecNumber evidence="2">2.1.2.11</ecNumber>
    </recommendedName>
</protein>
<dbReference type="InterPro" id="IPR003700">
    <property type="entry name" value="Pantoate_hydroxy_MeTrfase"/>
</dbReference>
<dbReference type="EMBL" id="BARW01009915">
    <property type="protein sequence ID" value="GAI85706.1"/>
    <property type="molecule type" value="Genomic_DNA"/>
</dbReference>
<reference evidence="4" key="1">
    <citation type="journal article" date="2014" name="Front. Microbiol.">
        <title>High frequency of phylogenetically diverse reductive dehalogenase-homologous genes in deep subseafloor sedimentary metagenomes.</title>
        <authorList>
            <person name="Kawai M."/>
            <person name="Futagami T."/>
            <person name="Toyoda A."/>
            <person name="Takaki Y."/>
            <person name="Nishi S."/>
            <person name="Hori S."/>
            <person name="Arai W."/>
            <person name="Tsubouchi T."/>
            <person name="Morono Y."/>
            <person name="Uchiyama I."/>
            <person name="Ito T."/>
            <person name="Fujiyama A."/>
            <person name="Inagaki F."/>
            <person name="Takami H."/>
        </authorList>
    </citation>
    <scope>NUCLEOTIDE SEQUENCE</scope>
    <source>
        <strain evidence="4">Expedition CK06-06</strain>
    </source>
</reference>
<dbReference type="AlphaFoldDB" id="X1T2T2"/>
<dbReference type="NCBIfam" id="NF001452">
    <property type="entry name" value="PRK00311.1"/>
    <property type="match status" value="1"/>
</dbReference>
<dbReference type="NCBIfam" id="TIGR00222">
    <property type="entry name" value="panB"/>
    <property type="match status" value="1"/>
</dbReference>
<dbReference type="GO" id="GO:0003864">
    <property type="term" value="F:3-methyl-2-oxobutanoate hydroxymethyltransferase activity"/>
    <property type="evidence" value="ECO:0007669"/>
    <property type="project" value="UniProtKB-EC"/>
</dbReference>
<keyword evidence="3" id="KW-0808">Transferase</keyword>
<dbReference type="SUPFAM" id="SSF51621">
    <property type="entry name" value="Phosphoenolpyruvate/pyruvate domain"/>
    <property type="match status" value="1"/>
</dbReference>
<dbReference type="InterPro" id="IPR040442">
    <property type="entry name" value="Pyrv_kinase-like_dom_sf"/>
</dbReference>
<organism evidence="4">
    <name type="scientific">marine sediment metagenome</name>
    <dbReference type="NCBI Taxonomy" id="412755"/>
    <lineage>
        <taxon>unclassified sequences</taxon>
        <taxon>metagenomes</taxon>
        <taxon>ecological metagenomes</taxon>
    </lineage>
</organism>
<dbReference type="GO" id="GO:0000287">
    <property type="term" value="F:magnesium ion binding"/>
    <property type="evidence" value="ECO:0007669"/>
    <property type="project" value="TreeGrafter"/>
</dbReference>
<dbReference type="PANTHER" id="PTHR20881:SF0">
    <property type="entry name" value="3-METHYL-2-OXOBUTANOATE HYDROXYMETHYLTRANSFERASE"/>
    <property type="match status" value="1"/>
</dbReference>
<dbReference type="CDD" id="cd06557">
    <property type="entry name" value="KPHMT-like"/>
    <property type="match status" value="1"/>
</dbReference>
<dbReference type="Pfam" id="PF02548">
    <property type="entry name" value="Pantoate_transf"/>
    <property type="match status" value="1"/>
</dbReference>
<comment type="caution">
    <text evidence="4">The sequence shown here is derived from an EMBL/GenBank/DDBJ whole genome shotgun (WGS) entry which is preliminary data.</text>
</comment>
<accession>X1T2T2</accession>
<evidence type="ECO:0000256" key="1">
    <source>
        <dbReference type="ARBA" id="ARBA00008676"/>
    </source>
</evidence>
<dbReference type="PIRSF" id="PIRSF000388">
    <property type="entry name" value="Pantoate_hydroxy_MeTrfase"/>
    <property type="match status" value="1"/>
</dbReference>
<dbReference type="HAMAP" id="MF_00156">
    <property type="entry name" value="PanB"/>
    <property type="match status" value="1"/>
</dbReference>
<evidence type="ECO:0000256" key="2">
    <source>
        <dbReference type="ARBA" id="ARBA00012618"/>
    </source>
</evidence>
<dbReference type="InterPro" id="IPR015813">
    <property type="entry name" value="Pyrv/PenolPyrv_kinase-like_dom"/>
</dbReference>
<comment type="similarity">
    <text evidence="1">Belongs to the PanB family.</text>
</comment>
<sequence>FSLFSGKTDMDTKITIADLLDAKGQNRKLAAVSCYDYTTAQLISQTDVQMILVGDSAAQVVLGFDSTLPATMDFMVTITAAVRRGAPNVFLVADMPFLSYQIGQAEAVKNAGRFVAEAGAQMVKIEATGAYLDVIKAVSNAGIAVMAHIGIRPQSIGKIGRFKAEATTAEMTAELVSLAEQMVDSGAASLLIEGTAAEVAEIITKRCDVTVIGCGSGLGCDGQILIAPDILGLTQGPSPKFAKSYGSLAKETIGAFNVYTKEVQSSQYPDAGHSYHMKSGELDKLQQLLKDKT</sequence>
<gene>
    <name evidence="4" type="ORF">S12H4_19741</name>
</gene>
<dbReference type="GO" id="GO:0015940">
    <property type="term" value="P:pantothenate biosynthetic process"/>
    <property type="evidence" value="ECO:0007669"/>
    <property type="project" value="InterPro"/>
</dbReference>
<evidence type="ECO:0000313" key="4">
    <source>
        <dbReference type="EMBL" id="GAI85706.1"/>
    </source>
</evidence>
<feature type="non-terminal residue" evidence="4">
    <location>
        <position position="1"/>
    </location>
</feature>